<geneLocation type="plasmid" evidence="1 2">
    <name>pYZ1</name>
</geneLocation>
<dbReference type="AlphaFoldDB" id="A0A2R4VQT4"/>
<reference evidence="1 2" key="1">
    <citation type="submission" date="2018-04" db="EMBL/GenBank/DDBJ databases">
        <title>Complete genome sequence of the nitrogen-fixing bacterium Azospirillum humicireducens type strain SgZ-5.</title>
        <authorList>
            <person name="Yu Z."/>
        </authorList>
    </citation>
    <scope>NUCLEOTIDE SEQUENCE [LARGE SCALE GENOMIC DNA]</scope>
    <source>
        <strain evidence="1 2">SgZ-5</strain>
        <plasmid evidence="1 2">pYZ1</plasmid>
    </source>
</reference>
<dbReference type="RefSeq" id="WP_108547092.1">
    <property type="nucleotide sequence ID" value="NZ_CP028902.1"/>
</dbReference>
<name>A0A2R4VQT4_9PROT</name>
<organism evidence="1 2">
    <name type="scientific">Azospirillum humicireducens</name>
    <dbReference type="NCBI Taxonomy" id="1226968"/>
    <lineage>
        <taxon>Bacteria</taxon>
        <taxon>Pseudomonadati</taxon>
        <taxon>Pseudomonadota</taxon>
        <taxon>Alphaproteobacteria</taxon>
        <taxon>Rhodospirillales</taxon>
        <taxon>Azospirillaceae</taxon>
        <taxon>Azospirillum</taxon>
    </lineage>
</organism>
<evidence type="ECO:0000313" key="2">
    <source>
        <dbReference type="Proteomes" id="UP000077405"/>
    </source>
</evidence>
<sequence>MEAVTPTTTPAIPAGYMADAKGRLVPETLVKPADKLQDQLVRKLMGYADDLSAQIARFKAHTFDDVGVFLALLAEQYQDSRGGQKGNMTLTSFDGTMKVQVAVADHMTFGPELQIAKNLIDACIADWSTGANDNIRALVEHAFRVDQEGQVSRDAIFALRRVAIEDERWKQAMTAIADSVRIEGTKTYVRFYRRPSPEARWEAVTIDLASA</sequence>
<dbReference type="InterPro" id="IPR021505">
    <property type="entry name" value="Phage_B3_Orf6"/>
</dbReference>
<protein>
    <submittedName>
        <fullName evidence="1">Sulfate transporter</fullName>
    </submittedName>
</protein>
<dbReference type="KEGG" id="ahu:A6A40_17175"/>
<dbReference type="EMBL" id="CP028902">
    <property type="protein sequence ID" value="AWB06786.1"/>
    <property type="molecule type" value="Genomic_DNA"/>
</dbReference>
<dbReference type="Pfam" id="PF11363">
    <property type="entry name" value="DUF3164"/>
    <property type="match status" value="1"/>
</dbReference>
<dbReference type="Proteomes" id="UP000077405">
    <property type="component" value="Plasmid pYZ1"/>
</dbReference>
<keyword evidence="1" id="KW-0614">Plasmid</keyword>
<gene>
    <name evidence="1" type="ORF">A6A40_17175</name>
</gene>
<dbReference type="OrthoDB" id="7554786at2"/>
<accession>A0A2R4VQT4</accession>
<proteinExistence type="predicted"/>
<keyword evidence="2" id="KW-1185">Reference proteome</keyword>
<evidence type="ECO:0000313" key="1">
    <source>
        <dbReference type="EMBL" id="AWB06786.1"/>
    </source>
</evidence>